<name>A0A0E9SVF9_ANGAN</name>
<dbReference type="EMBL" id="GBXM01063311">
    <property type="protein sequence ID" value="JAH45266.1"/>
    <property type="molecule type" value="Transcribed_RNA"/>
</dbReference>
<organism evidence="1">
    <name type="scientific">Anguilla anguilla</name>
    <name type="common">European freshwater eel</name>
    <name type="synonym">Muraena anguilla</name>
    <dbReference type="NCBI Taxonomy" id="7936"/>
    <lineage>
        <taxon>Eukaryota</taxon>
        <taxon>Metazoa</taxon>
        <taxon>Chordata</taxon>
        <taxon>Craniata</taxon>
        <taxon>Vertebrata</taxon>
        <taxon>Euteleostomi</taxon>
        <taxon>Actinopterygii</taxon>
        <taxon>Neopterygii</taxon>
        <taxon>Teleostei</taxon>
        <taxon>Anguilliformes</taxon>
        <taxon>Anguillidae</taxon>
        <taxon>Anguilla</taxon>
    </lineage>
</organism>
<reference evidence="1" key="2">
    <citation type="journal article" date="2015" name="Fish Shellfish Immunol.">
        <title>Early steps in the European eel (Anguilla anguilla)-Vibrio vulnificus interaction in the gills: Role of the RtxA13 toxin.</title>
        <authorList>
            <person name="Callol A."/>
            <person name="Pajuelo D."/>
            <person name="Ebbesson L."/>
            <person name="Teles M."/>
            <person name="MacKenzie S."/>
            <person name="Amaro C."/>
        </authorList>
    </citation>
    <scope>NUCLEOTIDE SEQUENCE</scope>
</reference>
<accession>A0A0E9SVF9</accession>
<protein>
    <submittedName>
        <fullName evidence="1">Uncharacterized protein</fullName>
    </submittedName>
</protein>
<proteinExistence type="predicted"/>
<reference evidence="1" key="1">
    <citation type="submission" date="2014-11" db="EMBL/GenBank/DDBJ databases">
        <authorList>
            <person name="Amaro Gonzalez C."/>
        </authorList>
    </citation>
    <scope>NUCLEOTIDE SEQUENCE</scope>
</reference>
<dbReference type="AlphaFoldDB" id="A0A0E9SVF9"/>
<sequence length="41" mass="4777">MYLCVLACTHANTHTHTHPHTTHTHAYACTRNIYRKCINLQ</sequence>
<evidence type="ECO:0000313" key="1">
    <source>
        <dbReference type="EMBL" id="JAH45266.1"/>
    </source>
</evidence>